<sequence>MSTNHIYRYRSDFNPDDPSVTITLKQWSHQQQQPQDTTSESNSDQTEQKKQQQLADDLTMNPFFINNSKDSPVILHLADKRFDWGRLQQLINDPLTYSFCHLVKRFVETPSWNAADMKRSLLSWVNDAKNTYYQQCQGYLITFDSVQIVSCKNAEQKQQSGETRVIPVMEVLGNAYFMEIKKWNIYRGKIVELTEGHLRVALCNGEFMAKVDRIDPSIPGHAAINSALRVGQEIRFVCSQIDDIDPPYELYGYLVDILTPSGSSALNV</sequence>
<reference evidence="2 3" key="1">
    <citation type="submission" date="2020-02" db="EMBL/GenBank/DDBJ databases">
        <authorList>
            <person name="Ferguson B K."/>
        </authorList>
    </citation>
    <scope>NUCLEOTIDE SEQUENCE [LARGE SCALE GENOMIC DNA]</scope>
</reference>
<keyword evidence="3" id="KW-1185">Reference proteome</keyword>
<organism evidence="2 3">
    <name type="scientific">Trichogramma brassicae</name>
    <dbReference type="NCBI Taxonomy" id="86971"/>
    <lineage>
        <taxon>Eukaryota</taxon>
        <taxon>Metazoa</taxon>
        <taxon>Ecdysozoa</taxon>
        <taxon>Arthropoda</taxon>
        <taxon>Hexapoda</taxon>
        <taxon>Insecta</taxon>
        <taxon>Pterygota</taxon>
        <taxon>Neoptera</taxon>
        <taxon>Endopterygota</taxon>
        <taxon>Hymenoptera</taxon>
        <taxon>Apocrita</taxon>
        <taxon>Proctotrupomorpha</taxon>
        <taxon>Chalcidoidea</taxon>
        <taxon>Trichogrammatidae</taxon>
        <taxon>Trichogramma</taxon>
    </lineage>
</organism>
<accession>A0A6H5IPC2</accession>
<evidence type="ECO:0000256" key="1">
    <source>
        <dbReference type="SAM" id="MobiDB-lite"/>
    </source>
</evidence>
<dbReference type="OrthoDB" id="10300023at2759"/>
<evidence type="ECO:0000313" key="2">
    <source>
        <dbReference type="EMBL" id="CAB0037616.1"/>
    </source>
</evidence>
<feature type="compositionally biased region" description="Polar residues" evidence="1">
    <location>
        <begin position="20"/>
        <end position="45"/>
    </location>
</feature>
<dbReference type="EMBL" id="CADCXV010000862">
    <property type="protein sequence ID" value="CAB0037616.1"/>
    <property type="molecule type" value="Genomic_DNA"/>
</dbReference>
<evidence type="ECO:0000313" key="3">
    <source>
        <dbReference type="Proteomes" id="UP000479190"/>
    </source>
</evidence>
<dbReference type="Proteomes" id="UP000479190">
    <property type="component" value="Unassembled WGS sequence"/>
</dbReference>
<dbReference type="AlphaFoldDB" id="A0A6H5IPC2"/>
<gene>
    <name evidence="2" type="ORF">TBRA_LOCUS9437</name>
</gene>
<name>A0A6H5IPC2_9HYME</name>
<feature type="region of interest" description="Disordered" evidence="1">
    <location>
        <begin position="1"/>
        <end position="53"/>
    </location>
</feature>
<proteinExistence type="predicted"/>
<protein>
    <submittedName>
        <fullName evidence="2">Uncharacterized protein</fullName>
    </submittedName>
</protein>